<keyword evidence="2" id="KW-1185">Reference proteome</keyword>
<organism evidence="1 2">
    <name type="scientific">Alicyclobacillus mengziensis</name>
    <dbReference type="NCBI Taxonomy" id="2931921"/>
    <lineage>
        <taxon>Bacteria</taxon>
        <taxon>Bacillati</taxon>
        <taxon>Bacillota</taxon>
        <taxon>Bacilli</taxon>
        <taxon>Bacillales</taxon>
        <taxon>Alicyclobacillaceae</taxon>
        <taxon>Alicyclobacillus</taxon>
    </lineage>
</organism>
<dbReference type="EMBL" id="CP071182">
    <property type="protein sequence ID" value="QSO49687.1"/>
    <property type="molecule type" value="Genomic_DNA"/>
</dbReference>
<dbReference type="Proteomes" id="UP000663505">
    <property type="component" value="Chromosome"/>
</dbReference>
<dbReference type="AlphaFoldDB" id="A0A9X7W398"/>
<dbReference type="InterPro" id="IPR036895">
    <property type="entry name" value="Uracil-DNA_glycosylase-like_sf"/>
</dbReference>
<gene>
    <name evidence="1" type="ORF">JZ786_04740</name>
</gene>
<dbReference type="SUPFAM" id="SSF52141">
    <property type="entry name" value="Uracil-DNA glycosylase-like"/>
    <property type="match status" value="1"/>
</dbReference>
<protein>
    <recommendedName>
        <fullName evidence="3">Uracil-DNA glycosylase-like domain-containing protein</fullName>
    </recommendedName>
</protein>
<evidence type="ECO:0008006" key="3">
    <source>
        <dbReference type="Google" id="ProtNLM"/>
    </source>
</evidence>
<sequence length="205" mass="23343">MKYEVQDILLPSSTLVFILESPHVQELEFGAPVSGTSGMTMTRHLFGPDYARFALGRLVKKNADEGKNRPRLNRIGLINVSNIPLQASAYQNKELIQQHKRWFDAMAIVRSENHRDTYPNPYCQAVQSVLVASLREKLRCLREDHLTIVPCGRFAQKFFRLTGQDCPNWSVINEVPHPSYNSWDRPRYRDAVDAVCAALNNGSDV</sequence>
<accession>A0A9X7W398</accession>
<proteinExistence type="predicted"/>
<evidence type="ECO:0000313" key="2">
    <source>
        <dbReference type="Proteomes" id="UP000663505"/>
    </source>
</evidence>
<reference evidence="1 2" key="1">
    <citation type="submission" date="2021-02" db="EMBL/GenBank/DDBJ databases">
        <title>Alicyclobacillus curvatus sp. nov. and Alicyclobacillus mengziensis sp. nov., two acidophilic bacteria isolated from acid mine drainage.</title>
        <authorList>
            <person name="Huang Y."/>
        </authorList>
    </citation>
    <scope>NUCLEOTIDE SEQUENCE [LARGE SCALE GENOMIC DNA]</scope>
    <source>
        <strain evidence="1 2">S30H14</strain>
    </source>
</reference>
<name>A0A9X7W398_9BACL</name>
<evidence type="ECO:0000313" key="1">
    <source>
        <dbReference type="EMBL" id="QSO49687.1"/>
    </source>
</evidence>
<dbReference type="KEGG" id="afx:JZ786_04740"/>